<dbReference type="EMBL" id="JBEUKS010000019">
    <property type="protein sequence ID" value="MFC1443728.1"/>
    <property type="molecule type" value="Genomic_DNA"/>
</dbReference>
<protein>
    <submittedName>
        <fullName evidence="2">Uncharacterized protein</fullName>
    </submittedName>
</protein>
<organism evidence="2 3">
    <name type="scientific">Streptacidiphilus jeojiensis</name>
    <dbReference type="NCBI Taxonomy" id="3229225"/>
    <lineage>
        <taxon>Bacteria</taxon>
        <taxon>Bacillati</taxon>
        <taxon>Actinomycetota</taxon>
        <taxon>Actinomycetes</taxon>
        <taxon>Kitasatosporales</taxon>
        <taxon>Streptomycetaceae</taxon>
        <taxon>Streptacidiphilus</taxon>
    </lineage>
</organism>
<sequence>MPRRPTSRSRGSEPEPGAQPGAQPGPVRPPFGTVRLERAIAPVPPPATVHHPPGLPLGPSVPMPVLSFAALRRMP</sequence>
<gene>
    <name evidence="2" type="ORF">ABUW04_36385</name>
</gene>
<proteinExistence type="predicted"/>
<comment type="caution">
    <text evidence="2">The sequence shown here is derived from an EMBL/GenBank/DDBJ whole genome shotgun (WGS) entry which is preliminary data.</text>
</comment>
<dbReference type="Proteomes" id="UP001592581">
    <property type="component" value="Unassembled WGS sequence"/>
</dbReference>
<evidence type="ECO:0000256" key="1">
    <source>
        <dbReference type="SAM" id="MobiDB-lite"/>
    </source>
</evidence>
<feature type="compositionally biased region" description="Low complexity" evidence="1">
    <location>
        <begin position="14"/>
        <end position="25"/>
    </location>
</feature>
<feature type="region of interest" description="Disordered" evidence="1">
    <location>
        <begin position="1"/>
        <end position="32"/>
    </location>
</feature>
<accession>A0ABV6Y063</accession>
<evidence type="ECO:0000313" key="2">
    <source>
        <dbReference type="EMBL" id="MFC1443728.1"/>
    </source>
</evidence>
<dbReference type="RefSeq" id="WP_380568633.1">
    <property type="nucleotide sequence ID" value="NZ_JBEUKS010000019.1"/>
</dbReference>
<evidence type="ECO:0000313" key="3">
    <source>
        <dbReference type="Proteomes" id="UP001592581"/>
    </source>
</evidence>
<name>A0ABV6Y063_9ACTN</name>
<reference evidence="2 3" key="1">
    <citation type="submission" date="2024-06" db="EMBL/GenBank/DDBJ databases">
        <authorList>
            <person name="Lee S.D."/>
        </authorList>
    </citation>
    <scope>NUCLEOTIDE SEQUENCE [LARGE SCALE GENOMIC DNA]</scope>
    <source>
        <strain evidence="2 3">N1-10</strain>
    </source>
</reference>
<keyword evidence="3" id="KW-1185">Reference proteome</keyword>